<evidence type="ECO:0000313" key="6">
    <source>
        <dbReference type="EMBL" id="ABC28451.1"/>
    </source>
</evidence>
<reference evidence="6 7" key="1">
    <citation type="journal article" date="2005" name="Nucleic Acids Res.">
        <title>Genomic blueprint of Hahella chejuensis, a marine microbe producing an algicidal agent.</title>
        <authorList>
            <person name="Jeong H."/>
            <person name="Yim J.H."/>
            <person name="Lee C."/>
            <person name="Choi S.-H."/>
            <person name="Park Y.K."/>
            <person name="Yoon S.H."/>
            <person name="Hur C.-G."/>
            <person name="Kang H.-Y."/>
            <person name="Kim D."/>
            <person name="Lee H.H."/>
            <person name="Park K.H."/>
            <person name="Park S.-H."/>
            <person name="Park H.-S."/>
            <person name="Lee H.K."/>
            <person name="Oh T.K."/>
            <person name="Kim J.F."/>
        </authorList>
    </citation>
    <scope>NUCLEOTIDE SEQUENCE [LARGE SCALE GENOMIC DNA]</scope>
    <source>
        <strain evidence="6 7">KCTC 2396</strain>
    </source>
</reference>
<keyword evidence="4" id="KW-0143">Chaperone</keyword>
<keyword evidence="7" id="KW-1185">Reference proteome</keyword>
<dbReference type="PIRSF" id="PIRSF002583">
    <property type="entry name" value="Hsp90"/>
    <property type="match status" value="1"/>
</dbReference>
<dbReference type="STRING" id="349521.HCH_01594"/>
<evidence type="ECO:0000256" key="4">
    <source>
        <dbReference type="ARBA" id="ARBA00023186"/>
    </source>
</evidence>
<dbReference type="SUPFAM" id="SSF55874">
    <property type="entry name" value="ATPase domain of HSP90 chaperone/DNA topoisomerase II/histidine kinase"/>
    <property type="match status" value="1"/>
</dbReference>
<dbReference type="Pfam" id="PF00183">
    <property type="entry name" value="HSP90"/>
    <property type="match status" value="1"/>
</dbReference>
<evidence type="ECO:0000256" key="1">
    <source>
        <dbReference type="ARBA" id="ARBA00008239"/>
    </source>
</evidence>
<dbReference type="HOGENOM" id="CLU_028672_0_0_6"/>
<dbReference type="GO" id="GO:0005524">
    <property type="term" value="F:ATP binding"/>
    <property type="evidence" value="ECO:0007669"/>
    <property type="project" value="UniProtKB-KW"/>
</dbReference>
<dbReference type="Proteomes" id="UP000000238">
    <property type="component" value="Chromosome"/>
</dbReference>
<evidence type="ECO:0000256" key="5">
    <source>
        <dbReference type="PIRSR" id="PIRSR002583-1"/>
    </source>
</evidence>
<evidence type="ECO:0000313" key="7">
    <source>
        <dbReference type="Proteomes" id="UP000000238"/>
    </source>
</evidence>
<evidence type="ECO:0000256" key="2">
    <source>
        <dbReference type="ARBA" id="ARBA00022741"/>
    </source>
</evidence>
<dbReference type="GO" id="GO:0016887">
    <property type="term" value="F:ATP hydrolysis activity"/>
    <property type="evidence" value="ECO:0007669"/>
    <property type="project" value="InterPro"/>
</dbReference>
<dbReference type="RefSeq" id="WP_011395523.1">
    <property type="nucleotide sequence ID" value="NC_007645.1"/>
</dbReference>
<dbReference type="Gene3D" id="3.30.565.10">
    <property type="entry name" value="Histidine kinase-like ATPase, C-terminal domain"/>
    <property type="match status" value="1"/>
</dbReference>
<dbReference type="GO" id="GO:0051082">
    <property type="term" value="F:unfolded protein binding"/>
    <property type="evidence" value="ECO:0007669"/>
    <property type="project" value="InterPro"/>
</dbReference>
<feature type="binding site" evidence="5">
    <location>
        <position position="311"/>
    </location>
    <ligand>
        <name>ATP</name>
        <dbReference type="ChEBI" id="CHEBI:30616"/>
    </ligand>
</feature>
<protein>
    <submittedName>
        <fullName evidence="6">Molecular chaperone, HSP90 family</fullName>
    </submittedName>
</protein>
<proteinExistence type="inferred from homology"/>
<dbReference type="eggNOG" id="COG0326">
    <property type="taxonomic scope" value="Bacteria"/>
</dbReference>
<feature type="binding site" evidence="5">
    <location>
        <position position="72"/>
    </location>
    <ligand>
        <name>ATP</name>
        <dbReference type="ChEBI" id="CHEBI:30616"/>
    </ligand>
</feature>
<accession>Q2SLM3</accession>
<feature type="binding site" evidence="5">
    <location>
        <position position="160"/>
    </location>
    <ligand>
        <name>ATP</name>
        <dbReference type="ChEBI" id="CHEBI:30616"/>
    </ligand>
</feature>
<dbReference type="OrthoDB" id="9802640at2"/>
<dbReference type="EMBL" id="CP000155">
    <property type="protein sequence ID" value="ABC28451.1"/>
    <property type="molecule type" value="Genomic_DNA"/>
</dbReference>
<dbReference type="InterPro" id="IPR036890">
    <property type="entry name" value="HATPase_C_sf"/>
</dbReference>
<name>Q2SLM3_HAHCH</name>
<sequence length="600" mass="67072">MASELHQTQVDLDGLLEVLGRNLYSTPAVAIRELIQNAHDACVRSRLETGRDGDFSIRIQADSHRNQIVITDNGSGLTYEEVLKYLATIGSGYTRVLRDSSHNEDMVGYFGLGFLSAYVVAEKVEVWTTSYQTPEQTWYFSTAGGKKFAISATAPAQVGTTVKLHLREEFYHLAESDLLQGLIERYCCLLRVPIFLNNDDVQVNNLVAPWRLDAATSELQRKKRRLEFAAIFEGAFEPLCAIPIPENNPWSLKGLLWVQDRGGYATSDYRNISVFVRSMFITGECRELLPLWAGFAGGVVESVALSPTASREDIQKNERFYEIRDFLAETLIEGLRTIAANESSVWRRILSRHNQTLLGAALSDDRLFEVMQNDLKIPTTIGDVTLPAYLKQSGGVIYIRNEDKNSQEELLFRAQMKPLVSGYLYAASGFCQKYAHWNHLKAHILGSGDGETKLFTEETVDKAIHDKLAALLLRKNEALSCARFEPAHVPLLVIHDQDVALKKRIERDEADKRIGSAALSLARLHTQAISAEIERRLYVNLNSPLIAAMIDGTQEAAGHLAVAVRAYMESLTHQVDDSDSNFSDELKRFSDALLAITKGE</sequence>
<dbReference type="InterPro" id="IPR001404">
    <property type="entry name" value="Hsp90_fam"/>
</dbReference>
<keyword evidence="2 5" id="KW-0547">Nucleotide-binding</keyword>
<dbReference type="InterPro" id="IPR020575">
    <property type="entry name" value="Hsp90_N"/>
</dbReference>
<organism evidence="6 7">
    <name type="scientific">Hahella chejuensis (strain KCTC 2396)</name>
    <dbReference type="NCBI Taxonomy" id="349521"/>
    <lineage>
        <taxon>Bacteria</taxon>
        <taxon>Pseudomonadati</taxon>
        <taxon>Pseudomonadota</taxon>
        <taxon>Gammaproteobacteria</taxon>
        <taxon>Oceanospirillales</taxon>
        <taxon>Hahellaceae</taxon>
        <taxon>Hahella</taxon>
    </lineage>
</organism>
<dbReference type="Pfam" id="PF13589">
    <property type="entry name" value="HATPase_c_3"/>
    <property type="match status" value="1"/>
</dbReference>
<feature type="binding site" evidence="5">
    <location>
        <position position="33"/>
    </location>
    <ligand>
        <name>ATP</name>
        <dbReference type="ChEBI" id="CHEBI:30616"/>
    </ligand>
</feature>
<evidence type="ECO:0000256" key="3">
    <source>
        <dbReference type="ARBA" id="ARBA00022840"/>
    </source>
</evidence>
<dbReference type="GO" id="GO:0140662">
    <property type="term" value="F:ATP-dependent protein folding chaperone"/>
    <property type="evidence" value="ECO:0007669"/>
    <property type="project" value="InterPro"/>
</dbReference>
<dbReference type="InterPro" id="IPR020568">
    <property type="entry name" value="Ribosomal_Su5_D2-typ_SF"/>
</dbReference>
<dbReference type="PRINTS" id="PR00775">
    <property type="entry name" value="HEATSHOCK90"/>
</dbReference>
<dbReference type="AlphaFoldDB" id="Q2SLM3"/>
<keyword evidence="3 5" id="KW-0067">ATP-binding</keyword>
<dbReference type="SUPFAM" id="SSF54211">
    <property type="entry name" value="Ribosomal protein S5 domain 2-like"/>
    <property type="match status" value="1"/>
</dbReference>
<gene>
    <name evidence="6" type="primary">htpG1</name>
    <name evidence="6" type="ordered locus">HCH_01594</name>
</gene>
<comment type="similarity">
    <text evidence="1">Belongs to the heat shock protein 90 family.</text>
</comment>
<dbReference type="Gene3D" id="3.30.230.80">
    <property type="match status" value="1"/>
</dbReference>
<dbReference type="KEGG" id="hch:HCH_01594"/>
<feature type="binding site" evidence="5">
    <location>
        <position position="37"/>
    </location>
    <ligand>
        <name>ATP</name>
        <dbReference type="ChEBI" id="CHEBI:30616"/>
    </ligand>
</feature>
<dbReference type="PANTHER" id="PTHR11528">
    <property type="entry name" value="HEAT SHOCK PROTEIN 90 FAMILY MEMBER"/>
    <property type="match status" value="1"/>
</dbReference>
<feature type="binding site" evidence="5">
    <location>
        <begin position="91"/>
        <end position="92"/>
    </location>
    <ligand>
        <name>ATP</name>
        <dbReference type="ChEBI" id="CHEBI:30616"/>
    </ligand>
</feature>